<feature type="transmembrane region" description="Helical" evidence="1">
    <location>
        <begin position="7"/>
        <end position="24"/>
    </location>
</feature>
<accession>A0A2U9ITF4</accession>
<keyword evidence="1" id="KW-1133">Transmembrane helix</keyword>
<dbReference type="Proteomes" id="UP000247586">
    <property type="component" value="Chromosome"/>
</dbReference>
<organism evidence="2 3">
    <name type="scientific">Metallosphaera hakonensis JCM 8857 = DSM 7519</name>
    <dbReference type="NCBI Taxonomy" id="1293036"/>
    <lineage>
        <taxon>Archaea</taxon>
        <taxon>Thermoproteota</taxon>
        <taxon>Thermoprotei</taxon>
        <taxon>Sulfolobales</taxon>
        <taxon>Sulfolobaceae</taxon>
        <taxon>Metallosphaera</taxon>
    </lineage>
</organism>
<sequence length="82" mass="9087">MDREDKLLILRGIMGGIAGLISNFLPSFLISIIVMIIFYVASLPIAIYGLKINNKKTTYTKGAITLIVAWFLILIIAYNILA</sequence>
<evidence type="ECO:0000313" key="2">
    <source>
        <dbReference type="EMBL" id="AWR99340.1"/>
    </source>
</evidence>
<dbReference type="AlphaFoldDB" id="A0A2U9ITF4"/>
<reference evidence="2" key="1">
    <citation type="submission" date="2018-05" db="EMBL/GenBank/DDBJ databases">
        <title>Complete Genome Sequences of Extremely Thermoacidophilic, Metal-Mobilizing Type-Strain Members of the Archaeal Family Sulfolobaceae: Acidianus brierleyi DSM-1651T, Acidianus sulfidivorans DSM-18786T, Metallosphaera hakonensis DSM-7519T, and Metallosphaera prunae DSM-10039T.</title>
        <authorList>
            <person name="Counts J.A."/>
            <person name="Kelly R.M."/>
        </authorList>
    </citation>
    <scope>NUCLEOTIDE SEQUENCE [LARGE SCALE GENOMIC DNA]</scope>
    <source>
        <strain evidence="2">HO1-1</strain>
    </source>
</reference>
<dbReference type="STRING" id="1293036.GCA_001315825_02491"/>
<evidence type="ECO:0000313" key="3">
    <source>
        <dbReference type="Proteomes" id="UP000247586"/>
    </source>
</evidence>
<feature type="transmembrane region" description="Helical" evidence="1">
    <location>
        <begin position="62"/>
        <end position="81"/>
    </location>
</feature>
<feature type="transmembrane region" description="Helical" evidence="1">
    <location>
        <begin position="30"/>
        <end position="50"/>
    </location>
</feature>
<keyword evidence="3" id="KW-1185">Reference proteome</keyword>
<dbReference type="OrthoDB" id="34615at2157"/>
<gene>
    <name evidence="2" type="ORF">DFR87_06030</name>
</gene>
<evidence type="ECO:0000256" key="1">
    <source>
        <dbReference type="SAM" id="Phobius"/>
    </source>
</evidence>
<dbReference type="EMBL" id="CP029287">
    <property type="protein sequence ID" value="AWR99340.1"/>
    <property type="molecule type" value="Genomic_DNA"/>
</dbReference>
<proteinExistence type="predicted"/>
<name>A0A2U9ITF4_9CREN</name>
<protein>
    <submittedName>
        <fullName evidence="2">Uncharacterized protein</fullName>
    </submittedName>
</protein>
<dbReference type="KEGG" id="mhk:DFR87_06030"/>
<dbReference type="GeneID" id="36834882"/>
<dbReference type="RefSeq" id="WP_110369130.1">
    <property type="nucleotide sequence ID" value="NZ_CP029287.2"/>
</dbReference>
<keyword evidence="1" id="KW-0812">Transmembrane</keyword>
<keyword evidence="1" id="KW-0472">Membrane</keyword>